<evidence type="ECO:0008006" key="3">
    <source>
        <dbReference type="Google" id="ProtNLM"/>
    </source>
</evidence>
<dbReference type="OrthoDB" id="488931at2"/>
<keyword evidence="2" id="KW-1185">Reference proteome</keyword>
<proteinExistence type="predicted"/>
<gene>
    <name evidence="1" type="ORF">AsFPU1_3194</name>
</gene>
<dbReference type="AlphaFoldDB" id="A0A401IKL4"/>
<comment type="caution">
    <text evidence="1">The sequence shown here is derived from an EMBL/GenBank/DDBJ whole genome shotgun (WGS) entry which is preliminary data.</text>
</comment>
<dbReference type="EMBL" id="BDQK01000013">
    <property type="protein sequence ID" value="GBF81774.1"/>
    <property type="molecule type" value="Genomic_DNA"/>
</dbReference>
<reference evidence="2" key="1">
    <citation type="submission" date="2017-05" db="EMBL/GenBank/DDBJ databases">
        <title>Physiological properties and genetic analysis related to exopolysaccharide production of fresh-water unicellular cyanobacterium Aphanothece sacrum, Suizenji Nori, that has been cultured as a food source in Japan.</title>
        <authorList>
            <person name="Kanesaki Y."/>
            <person name="Yoshikawa S."/>
            <person name="Ohki K."/>
        </authorList>
    </citation>
    <scope>NUCLEOTIDE SEQUENCE [LARGE SCALE GENOMIC DNA]</scope>
    <source>
        <strain evidence="2">FPU1</strain>
    </source>
</reference>
<evidence type="ECO:0000313" key="2">
    <source>
        <dbReference type="Proteomes" id="UP000287247"/>
    </source>
</evidence>
<name>A0A401IKL4_APHSA</name>
<dbReference type="Proteomes" id="UP000287247">
    <property type="component" value="Unassembled WGS sequence"/>
</dbReference>
<accession>A0A401IKL4</accession>
<organism evidence="1 2">
    <name type="scientific">Aphanothece sacrum FPU1</name>
    <dbReference type="NCBI Taxonomy" id="1920663"/>
    <lineage>
        <taxon>Bacteria</taxon>
        <taxon>Bacillati</taxon>
        <taxon>Cyanobacteriota</taxon>
        <taxon>Cyanophyceae</taxon>
        <taxon>Oscillatoriophycideae</taxon>
        <taxon>Chroococcales</taxon>
        <taxon>Aphanothecaceae</taxon>
        <taxon>Aphanothece</taxon>
    </lineage>
</organism>
<protein>
    <recommendedName>
        <fullName evidence="3">DUF104 domain-containing protein</fullName>
    </recommendedName>
</protein>
<evidence type="ECO:0000313" key="1">
    <source>
        <dbReference type="EMBL" id="GBF81774.1"/>
    </source>
</evidence>
<dbReference type="Pfam" id="PF01954">
    <property type="entry name" value="AF2212-like"/>
    <property type="match status" value="1"/>
</dbReference>
<dbReference type="InterPro" id="IPR008203">
    <property type="entry name" value="AF2212-like"/>
</dbReference>
<sequence length="55" mass="6209">MLQTILATVRQGKIEPLEPIELPEGTKVIVTLLPESEREFWTEISQMSLNTVIVS</sequence>
<dbReference type="SUPFAM" id="SSF141694">
    <property type="entry name" value="AF2212/PG0164-like"/>
    <property type="match status" value="1"/>
</dbReference>
<dbReference type="RefSeq" id="WP_124972933.1">
    <property type="nucleotide sequence ID" value="NZ_BDQK01000013.1"/>
</dbReference>